<evidence type="ECO:0000256" key="1">
    <source>
        <dbReference type="ARBA" id="ARBA00006484"/>
    </source>
</evidence>
<dbReference type="AlphaFoldDB" id="A0A6P2RZJ6"/>
<dbReference type="InterPro" id="IPR050259">
    <property type="entry name" value="SDR"/>
</dbReference>
<dbReference type="InterPro" id="IPR002347">
    <property type="entry name" value="SDR_fam"/>
</dbReference>
<dbReference type="CDD" id="cd05333">
    <property type="entry name" value="BKR_SDR_c"/>
    <property type="match status" value="1"/>
</dbReference>
<dbReference type="InterPro" id="IPR011283">
    <property type="entry name" value="Acetoacetyl-CoA_reductase"/>
</dbReference>
<dbReference type="PRINTS" id="PR00081">
    <property type="entry name" value="GDHRDH"/>
</dbReference>
<evidence type="ECO:0000313" key="6">
    <source>
        <dbReference type="Proteomes" id="UP000494218"/>
    </source>
</evidence>
<protein>
    <submittedName>
        <fullName evidence="5">3-ketoacyl-ACP reductase</fullName>
    </submittedName>
</protein>
<organism evidence="5 6">
    <name type="scientific">Burkholderia lata (strain ATCC 17760 / DSM 23089 / LMG 22485 / NCIMB 9086 / R18194 / 383)</name>
    <dbReference type="NCBI Taxonomy" id="482957"/>
    <lineage>
        <taxon>Bacteria</taxon>
        <taxon>Pseudomonadati</taxon>
        <taxon>Pseudomonadota</taxon>
        <taxon>Betaproteobacteria</taxon>
        <taxon>Burkholderiales</taxon>
        <taxon>Burkholderiaceae</taxon>
        <taxon>Burkholderia</taxon>
        <taxon>Burkholderia cepacia complex</taxon>
    </lineage>
</organism>
<dbReference type="InterPro" id="IPR036291">
    <property type="entry name" value="NAD(P)-bd_dom_sf"/>
</dbReference>
<dbReference type="PANTHER" id="PTHR42879">
    <property type="entry name" value="3-OXOACYL-(ACYL-CARRIER-PROTEIN) REDUCTASE"/>
    <property type="match status" value="1"/>
</dbReference>
<dbReference type="SUPFAM" id="SSF51735">
    <property type="entry name" value="NAD(P)-binding Rossmann-fold domains"/>
    <property type="match status" value="1"/>
</dbReference>
<gene>
    <name evidence="5" type="ORF">BLA23254_06808</name>
</gene>
<comment type="similarity">
    <text evidence="1 3">Belongs to the short-chain dehydrogenases/reductases (SDR) family.</text>
</comment>
<dbReference type="SMART" id="SM00822">
    <property type="entry name" value="PKS_KR"/>
    <property type="match status" value="1"/>
</dbReference>
<sequence length="266" mass="28466">MCDAVAPPSSITFLSVIYRMTKRIAVVTGGMGGLGEAVSIRLNDAGHRVVVTYSPNNTGADRWLTEMHAAGREFHAYPVDVADHDSCQQCIEKIVRDVGPVDILVNNAGITRDMTLRKLDKVNWDAVIRTNLDSVFNMTKPVCESMVERGWGRIVNISSVNGSKGSVGQTNYAAAKAGMHGFTKSLALEIARKGVTVNTVSPGYLATKMVTAIPQDILDSKILPQIPAGRLGKPEEVAALVAYLCSEEAGFVTGSNIAINGGQHMH</sequence>
<dbReference type="EMBL" id="CABVPW010000047">
    <property type="protein sequence ID" value="VWC38829.1"/>
    <property type="molecule type" value="Genomic_DNA"/>
</dbReference>
<feature type="domain" description="Ketoreductase" evidence="4">
    <location>
        <begin position="23"/>
        <end position="203"/>
    </location>
</feature>
<dbReference type="PANTHER" id="PTHR42879:SF2">
    <property type="entry name" value="3-OXOACYL-[ACYL-CARRIER-PROTEIN] REDUCTASE FABG"/>
    <property type="match status" value="1"/>
</dbReference>
<keyword evidence="2" id="KW-0560">Oxidoreductase</keyword>
<dbReference type="Proteomes" id="UP000494218">
    <property type="component" value="Unassembled WGS sequence"/>
</dbReference>
<evidence type="ECO:0000256" key="2">
    <source>
        <dbReference type="ARBA" id="ARBA00023002"/>
    </source>
</evidence>
<reference evidence="5 6" key="1">
    <citation type="submission" date="2019-09" db="EMBL/GenBank/DDBJ databases">
        <authorList>
            <person name="Depoorter E."/>
        </authorList>
    </citation>
    <scope>NUCLEOTIDE SEQUENCE [LARGE SCALE GENOMIC DNA]</scope>
    <source>
        <strain evidence="5">LMG 23254</strain>
    </source>
</reference>
<dbReference type="NCBIfam" id="NF009466">
    <property type="entry name" value="PRK12826.1-2"/>
    <property type="match status" value="1"/>
</dbReference>
<dbReference type="Gene3D" id="3.40.50.720">
    <property type="entry name" value="NAD(P)-binding Rossmann-like Domain"/>
    <property type="match status" value="1"/>
</dbReference>
<evidence type="ECO:0000256" key="3">
    <source>
        <dbReference type="RuleBase" id="RU000363"/>
    </source>
</evidence>
<dbReference type="PROSITE" id="PS00061">
    <property type="entry name" value="ADH_SHORT"/>
    <property type="match status" value="1"/>
</dbReference>
<dbReference type="GO" id="GO:0005737">
    <property type="term" value="C:cytoplasm"/>
    <property type="evidence" value="ECO:0007669"/>
    <property type="project" value="InterPro"/>
</dbReference>
<accession>A0A6P2RZJ6</accession>
<dbReference type="PRINTS" id="PR00080">
    <property type="entry name" value="SDRFAMILY"/>
</dbReference>
<dbReference type="FunFam" id="3.40.50.720:FF:000173">
    <property type="entry name" value="3-oxoacyl-[acyl-carrier protein] reductase"/>
    <property type="match status" value="1"/>
</dbReference>
<dbReference type="GO" id="GO:0032787">
    <property type="term" value="P:monocarboxylic acid metabolic process"/>
    <property type="evidence" value="ECO:0007669"/>
    <property type="project" value="UniProtKB-ARBA"/>
</dbReference>
<proteinExistence type="inferred from homology"/>
<evidence type="ECO:0000313" key="5">
    <source>
        <dbReference type="EMBL" id="VWC38829.1"/>
    </source>
</evidence>
<dbReference type="NCBIfam" id="NF009464">
    <property type="entry name" value="PRK12824.1"/>
    <property type="match status" value="1"/>
</dbReference>
<dbReference type="InterPro" id="IPR020904">
    <property type="entry name" value="Sc_DH/Rdtase_CS"/>
</dbReference>
<dbReference type="InterPro" id="IPR057326">
    <property type="entry name" value="KR_dom"/>
</dbReference>
<dbReference type="GO" id="GO:0018454">
    <property type="term" value="F:acetoacetyl-CoA reductase activity"/>
    <property type="evidence" value="ECO:0007669"/>
    <property type="project" value="InterPro"/>
</dbReference>
<name>A0A6P2RZJ6_BURL3</name>
<evidence type="ECO:0000259" key="4">
    <source>
        <dbReference type="SMART" id="SM00822"/>
    </source>
</evidence>
<dbReference type="NCBIfam" id="TIGR01829">
    <property type="entry name" value="AcAcCoA_reduct"/>
    <property type="match status" value="1"/>
</dbReference>
<dbReference type="GO" id="GO:0042619">
    <property type="term" value="P:poly-hydroxybutyrate biosynthetic process"/>
    <property type="evidence" value="ECO:0007669"/>
    <property type="project" value="InterPro"/>
</dbReference>
<dbReference type="Pfam" id="PF00106">
    <property type="entry name" value="adh_short"/>
    <property type="match status" value="1"/>
</dbReference>